<keyword evidence="1" id="KW-0812">Transmembrane</keyword>
<keyword evidence="2" id="KW-1185">Reference proteome</keyword>
<dbReference type="WBParaSite" id="nRc.2.0.1.t24596-RA">
    <property type="protein sequence ID" value="nRc.2.0.1.t24596-RA"/>
    <property type="gene ID" value="nRc.2.0.1.g24596"/>
</dbReference>
<feature type="transmembrane region" description="Helical" evidence="1">
    <location>
        <begin position="33"/>
        <end position="54"/>
    </location>
</feature>
<dbReference type="AlphaFoldDB" id="A0A915JFJ7"/>
<organism evidence="2 3">
    <name type="scientific">Romanomermis culicivorax</name>
    <name type="common">Nematode worm</name>
    <dbReference type="NCBI Taxonomy" id="13658"/>
    <lineage>
        <taxon>Eukaryota</taxon>
        <taxon>Metazoa</taxon>
        <taxon>Ecdysozoa</taxon>
        <taxon>Nematoda</taxon>
        <taxon>Enoplea</taxon>
        <taxon>Dorylaimia</taxon>
        <taxon>Mermithida</taxon>
        <taxon>Mermithoidea</taxon>
        <taxon>Mermithidae</taxon>
        <taxon>Romanomermis</taxon>
    </lineage>
</organism>
<name>A0A915JFJ7_ROMCU</name>
<reference evidence="3" key="1">
    <citation type="submission" date="2022-11" db="UniProtKB">
        <authorList>
            <consortium name="WormBaseParasite"/>
        </authorList>
    </citation>
    <scope>IDENTIFICATION</scope>
</reference>
<evidence type="ECO:0000313" key="2">
    <source>
        <dbReference type="Proteomes" id="UP000887565"/>
    </source>
</evidence>
<keyword evidence="1" id="KW-1133">Transmembrane helix</keyword>
<evidence type="ECO:0000313" key="3">
    <source>
        <dbReference type="WBParaSite" id="nRc.2.0.1.t24596-RA"/>
    </source>
</evidence>
<evidence type="ECO:0000256" key="1">
    <source>
        <dbReference type="SAM" id="Phobius"/>
    </source>
</evidence>
<proteinExistence type="predicted"/>
<sequence>MVNACLEQRVIPLPIISICGASSSDLAIFMHSSFPSCFSLLTLHLGTLFFCLLAPAKQINK</sequence>
<accession>A0A915JFJ7</accession>
<protein>
    <submittedName>
        <fullName evidence="3">Ovule protein</fullName>
    </submittedName>
</protein>
<keyword evidence="1" id="KW-0472">Membrane</keyword>
<dbReference type="Proteomes" id="UP000887565">
    <property type="component" value="Unplaced"/>
</dbReference>